<dbReference type="InterPro" id="IPR020579">
    <property type="entry name" value="Exonuc_VII_lsu_C"/>
</dbReference>
<name>A0A419VWY6_9BACT</name>
<comment type="caution">
    <text evidence="9">The sequence shown here is derived from an EMBL/GenBank/DDBJ whole genome shotgun (WGS) entry which is preliminary data.</text>
</comment>
<evidence type="ECO:0000256" key="4">
    <source>
        <dbReference type="ARBA" id="ARBA00022839"/>
    </source>
</evidence>
<organism evidence="9 10">
    <name type="scientific">Mangrovibacterium diazotrophicum</name>
    <dbReference type="NCBI Taxonomy" id="1261403"/>
    <lineage>
        <taxon>Bacteria</taxon>
        <taxon>Pseudomonadati</taxon>
        <taxon>Bacteroidota</taxon>
        <taxon>Bacteroidia</taxon>
        <taxon>Marinilabiliales</taxon>
        <taxon>Prolixibacteraceae</taxon>
        <taxon>Mangrovibacterium</taxon>
    </lineage>
</organism>
<sequence length="479" mass="54751">MNTNQLSLLELNQLVKDTLDDAFPSLIWVKAEISEITINRTGHCYLELVDIDPQSKEVLARARATIWSYSFRMLKPYFETTTGQAFTQGIKILVSAKIEFHPVYGMSLNIRDIDPSYTMGDMARKRREIILQLKEDGVFDMNRELELPIVPQRVAVISSPTAAGLQDFMDQLANNPRGIRFYTKLFPAVMQGTETGDSVINALEQVFQYEDFFDVVCIIRGGGAQLDLASFDNYELAYHVSQFPIPVITGIGHDKDETVIDLVAHTKMKTPTAVAEFLINGAENFEQLLLDLESRFLDLVQERLTEEQNFLEQAVLQLKQGVRQLVTEEHHRFKISTLKLQNSVPQFLRKQKDQFRQYSQQLAVDGRALLKDELNGLKHKIGSMEYLSQRMMRAEQNKLAETKHVLKIRMTDGFRLQRSKLEAFEVKKRLVDPVRVLQRGYSLAYKDGKIIKSVADLKDGDELQTRLADGTVTSKIIKK</sequence>
<evidence type="ECO:0000256" key="1">
    <source>
        <dbReference type="ARBA" id="ARBA00022490"/>
    </source>
</evidence>
<comment type="function">
    <text evidence="5">Bidirectionally degrades single-stranded DNA into large acid-insoluble oligonucleotides, which are then degraded further into small acid-soluble oligonucleotides.</text>
</comment>
<dbReference type="InterPro" id="IPR025824">
    <property type="entry name" value="OB-fold_nuc-bd_dom"/>
</dbReference>
<comment type="subcellular location">
    <subcellularLocation>
        <location evidence="5 6">Cytoplasm</location>
    </subcellularLocation>
</comment>
<dbReference type="AlphaFoldDB" id="A0A419VWY6"/>
<evidence type="ECO:0000256" key="5">
    <source>
        <dbReference type="HAMAP-Rule" id="MF_00378"/>
    </source>
</evidence>
<feature type="domain" description="OB-fold nucleic acid binding" evidence="8">
    <location>
        <begin position="7"/>
        <end position="114"/>
    </location>
</feature>
<dbReference type="RefSeq" id="WP_120274764.1">
    <property type="nucleotide sequence ID" value="NZ_RAPN01000003.1"/>
</dbReference>
<keyword evidence="1 5" id="KW-0963">Cytoplasm</keyword>
<dbReference type="PANTHER" id="PTHR30008">
    <property type="entry name" value="EXODEOXYRIBONUCLEASE 7 LARGE SUBUNIT"/>
    <property type="match status" value="1"/>
</dbReference>
<feature type="domain" description="Exonuclease VII large subunit C-terminal" evidence="7">
    <location>
        <begin position="138"/>
        <end position="474"/>
    </location>
</feature>
<dbReference type="GO" id="GO:0008855">
    <property type="term" value="F:exodeoxyribonuclease VII activity"/>
    <property type="evidence" value="ECO:0007669"/>
    <property type="project" value="UniProtKB-UniRule"/>
</dbReference>
<keyword evidence="3 5" id="KW-0378">Hydrolase</keyword>
<reference evidence="9 10" key="1">
    <citation type="submission" date="2018-09" db="EMBL/GenBank/DDBJ databases">
        <title>Genomic Encyclopedia of Archaeal and Bacterial Type Strains, Phase II (KMG-II): from individual species to whole genera.</title>
        <authorList>
            <person name="Goeker M."/>
        </authorList>
    </citation>
    <scope>NUCLEOTIDE SEQUENCE [LARGE SCALE GENOMIC DNA]</scope>
    <source>
        <strain evidence="9 10">DSM 27148</strain>
    </source>
</reference>
<comment type="subunit">
    <text evidence="5">Heterooligomer composed of large and small subunits.</text>
</comment>
<evidence type="ECO:0000256" key="6">
    <source>
        <dbReference type="RuleBase" id="RU004355"/>
    </source>
</evidence>
<proteinExistence type="inferred from homology"/>
<evidence type="ECO:0000256" key="3">
    <source>
        <dbReference type="ARBA" id="ARBA00022801"/>
    </source>
</evidence>
<dbReference type="InterPro" id="IPR003753">
    <property type="entry name" value="Exonuc_VII_L"/>
</dbReference>
<dbReference type="Proteomes" id="UP000283387">
    <property type="component" value="Unassembled WGS sequence"/>
</dbReference>
<evidence type="ECO:0000313" key="9">
    <source>
        <dbReference type="EMBL" id="RKD87737.1"/>
    </source>
</evidence>
<evidence type="ECO:0000313" key="10">
    <source>
        <dbReference type="Proteomes" id="UP000283387"/>
    </source>
</evidence>
<dbReference type="OrthoDB" id="9802795at2"/>
<dbReference type="EC" id="3.1.11.6" evidence="5"/>
<dbReference type="EMBL" id="RAPN01000003">
    <property type="protein sequence ID" value="RKD87737.1"/>
    <property type="molecule type" value="Genomic_DNA"/>
</dbReference>
<dbReference type="GO" id="GO:0009318">
    <property type="term" value="C:exodeoxyribonuclease VII complex"/>
    <property type="evidence" value="ECO:0007669"/>
    <property type="project" value="UniProtKB-UniRule"/>
</dbReference>
<dbReference type="GO" id="GO:0003676">
    <property type="term" value="F:nucleic acid binding"/>
    <property type="evidence" value="ECO:0007669"/>
    <property type="project" value="InterPro"/>
</dbReference>
<dbReference type="PANTHER" id="PTHR30008:SF0">
    <property type="entry name" value="EXODEOXYRIBONUCLEASE 7 LARGE SUBUNIT"/>
    <property type="match status" value="1"/>
</dbReference>
<accession>A0A419VWY6</accession>
<dbReference type="NCBIfam" id="TIGR00237">
    <property type="entry name" value="xseA"/>
    <property type="match status" value="1"/>
</dbReference>
<dbReference type="Pfam" id="PF13742">
    <property type="entry name" value="tRNA_anti_2"/>
    <property type="match status" value="1"/>
</dbReference>
<evidence type="ECO:0000259" key="8">
    <source>
        <dbReference type="Pfam" id="PF13742"/>
    </source>
</evidence>
<comment type="similarity">
    <text evidence="5 6">Belongs to the XseA family.</text>
</comment>
<keyword evidence="10" id="KW-1185">Reference proteome</keyword>
<dbReference type="HAMAP" id="MF_00378">
    <property type="entry name" value="Exonuc_7_L"/>
    <property type="match status" value="1"/>
</dbReference>
<dbReference type="Pfam" id="PF02601">
    <property type="entry name" value="Exonuc_VII_L"/>
    <property type="match status" value="1"/>
</dbReference>
<comment type="catalytic activity">
    <reaction evidence="5 6">
        <text>Exonucleolytic cleavage in either 5'- to 3'- or 3'- to 5'-direction to yield nucleoside 5'-phosphates.</text>
        <dbReference type="EC" id="3.1.11.6"/>
    </reaction>
</comment>
<keyword evidence="4 5" id="KW-0269">Exonuclease</keyword>
<protein>
    <recommendedName>
        <fullName evidence="5">Exodeoxyribonuclease 7 large subunit</fullName>
        <ecNumber evidence="5">3.1.11.6</ecNumber>
    </recommendedName>
    <alternativeName>
        <fullName evidence="5">Exodeoxyribonuclease VII large subunit</fullName>
        <shortName evidence="5">Exonuclease VII large subunit</shortName>
    </alternativeName>
</protein>
<keyword evidence="2 5" id="KW-0540">Nuclease</keyword>
<gene>
    <name evidence="5" type="primary">xseA</name>
    <name evidence="9" type="ORF">BC643_3744</name>
</gene>
<dbReference type="CDD" id="cd04489">
    <property type="entry name" value="ExoVII_LU_OBF"/>
    <property type="match status" value="1"/>
</dbReference>
<evidence type="ECO:0000259" key="7">
    <source>
        <dbReference type="Pfam" id="PF02601"/>
    </source>
</evidence>
<dbReference type="GO" id="GO:0006308">
    <property type="term" value="P:DNA catabolic process"/>
    <property type="evidence" value="ECO:0007669"/>
    <property type="project" value="UniProtKB-UniRule"/>
</dbReference>
<evidence type="ECO:0000256" key="2">
    <source>
        <dbReference type="ARBA" id="ARBA00022722"/>
    </source>
</evidence>
<dbReference type="GO" id="GO:0005737">
    <property type="term" value="C:cytoplasm"/>
    <property type="evidence" value="ECO:0007669"/>
    <property type="project" value="UniProtKB-SubCell"/>
</dbReference>